<proteinExistence type="predicted"/>
<evidence type="ECO:0000313" key="2">
    <source>
        <dbReference type="Proteomes" id="UP001645039"/>
    </source>
</evidence>
<organism evidence="1 2">
    <name type="scientific">Halomonas casei</name>
    <dbReference type="NCBI Taxonomy" id="2742613"/>
    <lineage>
        <taxon>Bacteria</taxon>
        <taxon>Pseudomonadati</taxon>
        <taxon>Pseudomonadota</taxon>
        <taxon>Gammaproteobacteria</taxon>
        <taxon>Oceanospirillales</taxon>
        <taxon>Halomonadaceae</taxon>
        <taxon>Halomonas</taxon>
    </lineage>
</organism>
<name>A0ABR9F9P3_9GAMM</name>
<dbReference type="RefSeq" id="WP_192536328.1">
    <property type="nucleotide sequence ID" value="NZ_RRZD01000036.1"/>
</dbReference>
<evidence type="ECO:0000313" key="1">
    <source>
        <dbReference type="EMBL" id="MBE0401915.1"/>
    </source>
</evidence>
<sequence length="87" mass="9933">MARTRGIQAAEARLWLEMLLTYAFGSTPAQRDAQLDILDIAHDAISFPDDIPSPILAGLLLHWADQYVPTEDWQRLQSRIRKRRSSS</sequence>
<accession>A0ABR9F9P3</accession>
<gene>
    <name evidence="1" type="ORF">EI168_17710</name>
</gene>
<keyword evidence="2" id="KW-1185">Reference proteome</keyword>
<dbReference type="Proteomes" id="UP001645039">
    <property type="component" value="Unassembled WGS sequence"/>
</dbReference>
<dbReference type="EMBL" id="RRZD01000036">
    <property type="protein sequence ID" value="MBE0401915.1"/>
    <property type="molecule type" value="Genomic_DNA"/>
</dbReference>
<protein>
    <submittedName>
        <fullName evidence="1">Uncharacterized protein</fullName>
    </submittedName>
</protein>
<comment type="caution">
    <text evidence="1">The sequence shown here is derived from an EMBL/GenBank/DDBJ whole genome shotgun (WGS) entry which is preliminary data.</text>
</comment>
<reference evidence="1 2" key="1">
    <citation type="submission" date="2020-07" db="EMBL/GenBank/DDBJ databases">
        <title>Halophilic bacteria isolated from french cheeses.</title>
        <authorList>
            <person name="Kothe C.I."/>
            <person name="Farah-Kraiem B."/>
            <person name="Renault P."/>
            <person name="Dridi B."/>
        </authorList>
    </citation>
    <scope>NUCLEOTIDE SEQUENCE [LARGE SCALE GENOMIC DNA]</scope>
    <source>
        <strain evidence="1 2">FME1</strain>
    </source>
</reference>